<reference evidence="3" key="1">
    <citation type="submission" date="2016-06" db="EMBL/GenBank/DDBJ databases">
        <title>Genome sequencing of cellulolytic organisms.</title>
        <authorList>
            <person name="Bohra V."/>
            <person name="Dafale N.A."/>
            <person name="Purohit H.J."/>
        </authorList>
    </citation>
    <scope>NUCLEOTIDE SEQUENCE [LARGE SCALE GENOMIC DNA]</scope>
    <source>
        <strain evidence="3">ND21</strain>
    </source>
</reference>
<comment type="caution">
    <text evidence="2">The sequence shown here is derived from an EMBL/GenBank/DDBJ whole genome shotgun (WGS) entry which is preliminary data.</text>
</comment>
<evidence type="ECO:0000313" key="3">
    <source>
        <dbReference type="Proteomes" id="UP000093918"/>
    </source>
</evidence>
<name>A0ABX2WJ54_9MICO</name>
<dbReference type="EMBL" id="LZEM01000016">
    <property type="protein sequence ID" value="OAZ41476.1"/>
    <property type="molecule type" value="Genomic_DNA"/>
</dbReference>
<evidence type="ECO:0000313" key="2">
    <source>
        <dbReference type="EMBL" id="OAZ41476.1"/>
    </source>
</evidence>
<feature type="transmembrane region" description="Helical" evidence="1">
    <location>
        <begin position="30"/>
        <end position="56"/>
    </location>
</feature>
<proteinExistence type="predicted"/>
<protein>
    <submittedName>
        <fullName evidence="2">Uncharacterized protein</fullName>
    </submittedName>
</protein>
<evidence type="ECO:0000256" key="1">
    <source>
        <dbReference type="SAM" id="Phobius"/>
    </source>
</evidence>
<sequence length="95" mass="10475">MRIIPAVTIPEITPNWDAPWLTGLQILASYILATALLLALIALIIAVLSLIFRGIFPDSVRDWAGKNIVTIFFATAILGAISGIFHWFVNFNFGF</sequence>
<dbReference type="RefSeq" id="WP_064955912.1">
    <property type="nucleotide sequence ID" value="NZ_LZEM01000016.1"/>
</dbReference>
<keyword evidence="3" id="KW-1185">Reference proteome</keyword>
<dbReference type="Proteomes" id="UP000093918">
    <property type="component" value="Unassembled WGS sequence"/>
</dbReference>
<keyword evidence="1" id="KW-1133">Transmembrane helix</keyword>
<accession>A0ABX2WJ54</accession>
<keyword evidence="1" id="KW-0812">Transmembrane</keyword>
<gene>
    <name evidence="2" type="ORF">A9Z40_02020</name>
</gene>
<feature type="transmembrane region" description="Helical" evidence="1">
    <location>
        <begin position="68"/>
        <end position="89"/>
    </location>
</feature>
<organism evidence="2 3">
    <name type="scientific">Microbacterium arborescens</name>
    <dbReference type="NCBI Taxonomy" id="33883"/>
    <lineage>
        <taxon>Bacteria</taxon>
        <taxon>Bacillati</taxon>
        <taxon>Actinomycetota</taxon>
        <taxon>Actinomycetes</taxon>
        <taxon>Micrococcales</taxon>
        <taxon>Microbacteriaceae</taxon>
        <taxon>Microbacterium</taxon>
    </lineage>
</organism>
<keyword evidence="1" id="KW-0472">Membrane</keyword>